<name>A0A1Y2M8P8_EPING</name>
<proteinExistence type="predicted"/>
<protein>
    <submittedName>
        <fullName evidence="1">Uncharacterized protein</fullName>
    </submittedName>
</protein>
<gene>
    <name evidence="1" type="ORF">B5807_03049</name>
</gene>
<sequence length="190" mass="20614">MSAITCCDIEVSSTLSGLELVKAYTAKSWHVTGTIRPQSRDDVSVKDLKETGVDILELDLLDERSIEKAARDFGDRPLDLLLNLGGKVSNSASEMQTNVRRTDTSSSSLARTDHLDVLGQLPHHGHCKPISALVVTRAEIVQGPFLTCKHFLPSLDKAVDPKIVNITSDFGSVSGKHITYSARDRGSSVD</sequence>
<dbReference type="InParanoid" id="A0A1Y2M8P8"/>
<dbReference type="InterPro" id="IPR036291">
    <property type="entry name" value="NAD(P)-bd_dom_sf"/>
</dbReference>
<dbReference type="Proteomes" id="UP000193240">
    <property type="component" value="Unassembled WGS sequence"/>
</dbReference>
<reference evidence="1 2" key="1">
    <citation type="journal article" date="2017" name="Genome Announc.">
        <title>Genome sequence of the saprophytic ascomycete Epicoccum nigrum ICMP 19927 strain isolated from New Zealand.</title>
        <authorList>
            <person name="Fokin M."/>
            <person name="Fleetwood D."/>
            <person name="Weir B.S."/>
            <person name="Villas-Boas S.G."/>
        </authorList>
    </citation>
    <scope>NUCLEOTIDE SEQUENCE [LARGE SCALE GENOMIC DNA]</scope>
    <source>
        <strain evidence="1 2">ICMP 19927</strain>
    </source>
</reference>
<keyword evidence="2" id="KW-1185">Reference proteome</keyword>
<dbReference type="SUPFAM" id="SSF51735">
    <property type="entry name" value="NAD(P)-binding Rossmann-fold domains"/>
    <property type="match status" value="1"/>
</dbReference>
<dbReference type="PANTHER" id="PTHR45458:SF1">
    <property type="entry name" value="SHORT CHAIN DEHYDROGENASE"/>
    <property type="match status" value="1"/>
</dbReference>
<dbReference type="EMBL" id="KZ107839">
    <property type="protein sequence ID" value="OSS52463.1"/>
    <property type="molecule type" value="Genomic_DNA"/>
</dbReference>
<dbReference type="Gene3D" id="3.40.50.720">
    <property type="entry name" value="NAD(P)-binding Rossmann-like Domain"/>
    <property type="match status" value="1"/>
</dbReference>
<dbReference type="AlphaFoldDB" id="A0A1Y2M8P8"/>
<evidence type="ECO:0000313" key="2">
    <source>
        <dbReference type="Proteomes" id="UP000193240"/>
    </source>
</evidence>
<dbReference type="STRING" id="105696.A0A1Y2M8P8"/>
<organism evidence="1 2">
    <name type="scientific">Epicoccum nigrum</name>
    <name type="common">Soil fungus</name>
    <name type="synonym">Epicoccum purpurascens</name>
    <dbReference type="NCBI Taxonomy" id="105696"/>
    <lineage>
        <taxon>Eukaryota</taxon>
        <taxon>Fungi</taxon>
        <taxon>Dikarya</taxon>
        <taxon>Ascomycota</taxon>
        <taxon>Pezizomycotina</taxon>
        <taxon>Dothideomycetes</taxon>
        <taxon>Pleosporomycetidae</taxon>
        <taxon>Pleosporales</taxon>
        <taxon>Pleosporineae</taxon>
        <taxon>Didymellaceae</taxon>
        <taxon>Epicoccum</taxon>
    </lineage>
</organism>
<dbReference type="InterPro" id="IPR052184">
    <property type="entry name" value="SDR_enzymes"/>
</dbReference>
<evidence type="ECO:0000313" key="1">
    <source>
        <dbReference type="EMBL" id="OSS52463.1"/>
    </source>
</evidence>
<accession>A0A1Y2M8P8</accession>
<dbReference type="OMA" id="VEKFRIM"/>
<dbReference type="GO" id="GO:0016616">
    <property type="term" value="F:oxidoreductase activity, acting on the CH-OH group of donors, NAD or NADP as acceptor"/>
    <property type="evidence" value="ECO:0007669"/>
    <property type="project" value="TreeGrafter"/>
</dbReference>
<dbReference type="PANTHER" id="PTHR45458">
    <property type="entry name" value="SHORT-CHAIN DEHYDROGENASE/REDUCTASE SDR"/>
    <property type="match status" value="1"/>
</dbReference>